<evidence type="ECO:0000256" key="1">
    <source>
        <dbReference type="ARBA" id="ARBA00022741"/>
    </source>
</evidence>
<sequence length="506" mass="56576">MADIYTSRADEDTIDLVLRKGLEAKTLPKWTVLRLALAQSLRLDSPPDASLDKPEDRGSEYRLEQVTGRGQAPKGAETRTDFDDPIRALLSVYHNQNLFLDVATYRKLLQRHIRRGLREIRVGWRESHDFHQYLYQELFAGLDGMAEAKLSHEQSDRLTNALREIDIRAEIRDSQDGPRLSRISLYLPDVHDLDRVRRGLDKIAFSMGLGEQGVFATPTRESKVLALDIPRPRETWRIIQGGELRGWTGRDTEGMVLPVWPGVNVLGKPFCFDLARAPHLLVGGTTGSGKSVCLHALILSLLWRQSREDLQFCLIDPKRVEFEGYRTLPNLFGGQVFNHAKDALKILEALVEEMETRTEALTKAGVRDLPEGRASGRLKRLPFIAVFIEELADLFDQAPLVEAPLIRLLQKARATGIHLVIATQRPDAATFIGRVRSNLPARIALRVQKSSDSKIILDDTGAERLTGSGDMLVSTSERPPTRVHGVKVGPDDIADAISSFTGGNNR</sequence>
<name>A0A450SQP3_9GAMM</name>
<feature type="binding site" evidence="3">
    <location>
        <begin position="284"/>
        <end position="291"/>
    </location>
    <ligand>
        <name>ATP</name>
        <dbReference type="ChEBI" id="CHEBI:30616"/>
    </ligand>
</feature>
<evidence type="ECO:0000256" key="2">
    <source>
        <dbReference type="ARBA" id="ARBA00022840"/>
    </source>
</evidence>
<reference evidence="7" key="1">
    <citation type="submission" date="2019-02" db="EMBL/GenBank/DDBJ databases">
        <authorList>
            <person name="Gruber-Vodicka R. H."/>
            <person name="Seah K. B. B."/>
        </authorList>
    </citation>
    <scope>NUCLEOTIDE SEQUENCE</scope>
    <source>
        <strain evidence="7">BECK_BZ15</strain>
    </source>
</reference>
<evidence type="ECO:0000259" key="6">
    <source>
        <dbReference type="PROSITE" id="PS50901"/>
    </source>
</evidence>
<accession>A0A450SQP3</accession>
<dbReference type="PANTHER" id="PTHR22683:SF41">
    <property type="entry name" value="DNA TRANSLOCASE FTSK"/>
    <property type="match status" value="1"/>
</dbReference>
<dbReference type="GO" id="GO:0003677">
    <property type="term" value="F:DNA binding"/>
    <property type="evidence" value="ECO:0007669"/>
    <property type="project" value="InterPro"/>
</dbReference>
<gene>
    <name evidence="7" type="ORF">BECKFW1821A_GA0114235_106016</name>
</gene>
<dbReference type="EMBL" id="CAADEW010000060">
    <property type="protein sequence ID" value="VFJ56357.1"/>
    <property type="molecule type" value="Genomic_DNA"/>
</dbReference>
<dbReference type="InterPro" id="IPR002543">
    <property type="entry name" value="FtsK_dom"/>
</dbReference>
<evidence type="ECO:0000256" key="5">
    <source>
        <dbReference type="SAM" id="MobiDB-lite"/>
    </source>
</evidence>
<evidence type="ECO:0000256" key="3">
    <source>
        <dbReference type="PROSITE-ProRule" id="PRU00289"/>
    </source>
</evidence>
<dbReference type="PROSITE" id="PS50901">
    <property type="entry name" value="FTSK"/>
    <property type="match status" value="1"/>
</dbReference>
<feature type="coiled-coil region" evidence="4">
    <location>
        <begin position="337"/>
        <end position="364"/>
    </location>
</feature>
<evidence type="ECO:0000256" key="4">
    <source>
        <dbReference type="SAM" id="Coils"/>
    </source>
</evidence>
<proteinExistence type="predicted"/>
<dbReference type="InterPro" id="IPR027417">
    <property type="entry name" value="P-loop_NTPase"/>
</dbReference>
<dbReference type="GO" id="GO:0005524">
    <property type="term" value="F:ATP binding"/>
    <property type="evidence" value="ECO:0007669"/>
    <property type="project" value="UniProtKB-UniRule"/>
</dbReference>
<dbReference type="InterPro" id="IPR050206">
    <property type="entry name" value="FtsK/SpoIIIE/SftA"/>
</dbReference>
<dbReference type="Gene3D" id="3.40.50.300">
    <property type="entry name" value="P-loop containing nucleotide triphosphate hydrolases"/>
    <property type="match status" value="1"/>
</dbReference>
<organism evidence="7">
    <name type="scientific">Candidatus Kentrum sp. FW</name>
    <dbReference type="NCBI Taxonomy" id="2126338"/>
    <lineage>
        <taxon>Bacteria</taxon>
        <taxon>Pseudomonadati</taxon>
        <taxon>Pseudomonadota</taxon>
        <taxon>Gammaproteobacteria</taxon>
        <taxon>Candidatus Kentrum</taxon>
    </lineage>
</organism>
<dbReference type="PANTHER" id="PTHR22683">
    <property type="entry name" value="SPORULATION PROTEIN RELATED"/>
    <property type="match status" value="1"/>
</dbReference>
<feature type="region of interest" description="Disordered" evidence="5">
    <location>
        <begin position="45"/>
        <end position="80"/>
    </location>
</feature>
<dbReference type="AlphaFoldDB" id="A0A450SQP3"/>
<feature type="compositionally biased region" description="Basic and acidic residues" evidence="5">
    <location>
        <begin position="50"/>
        <end position="63"/>
    </location>
</feature>
<dbReference type="Pfam" id="PF01580">
    <property type="entry name" value="FtsK_SpoIIIE"/>
    <property type="match status" value="1"/>
</dbReference>
<evidence type="ECO:0000313" key="7">
    <source>
        <dbReference type="EMBL" id="VFJ56357.1"/>
    </source>
</evidence>
<dbReference type="SUPFAM" id="SSF52540">
    <property type="entry name" value="P-loop containing nucleoside triphosphate hydrolases"/>
    <property type="match status" value="1"/>
</dbReference>
<protein>
    <submittedName>
        <fullName evidence="7">DNA segregation ATPase FtsK/SpoIIIE, S-DNA-T family</fullName>
    </submittedName>
</protein>
<keyword evidence="4" id="KW-0175">Coiled coil</keyword>
<feature type="domain" description="FtsK" evidence="6">
    <location>
        <begin position="267"/>
        <end position="454"/>
    </location>
</feature>
<keyword evidence="2 3" id="KW-0067">ATP-binding</keyword>
<keyword evidence="1 3" id="KW-0547">Nucleotide-binding</keyword>